<dbReference type="EMBL" id="PQLX01000007">
    <property type="protein sequence ID" value="POU63375.1"/>
    <property type="molecule type" value="Genomic_DNA"/>
</dbReference>
<dbReference type="RefSeq" id="WP_103777841.1">
    <property type="nucleotide sequence ID" value="NZ_PQLX01000007.1"/>
</dbReference>
<evidence type="ECO:0000313" key="3">
    <source>
        <dbReference type="Proteomes" id="UP000237003"/>
    </source>
</evidence>
<evidence type="ECO:0008006" key="4">
    <source>
        <dbReference type="Google" id="ProtNLM"/>
    </source>
</evidence>
<dbReference type="InterPro" id="IPR050263">
    <property type="entry name" value="Bact_Fimbrial_Adh_Pro"/>
</dbReference>
<accession>A0A2S4RTW6</accession>
<sequence length="203" mass="20799">MKKIISAMLLCAPLSALAADATVNLTFKGTLTAPTCTASFVGSNGTDIAFGSLNASDIVGKAQGTIIPAAPVKNVSLKFSGCNSITNIKVNFVGASTSGAGFIRKAVNFLDANDRESGLGFALFKNTASTSETDAVYVSADKAGEPTVLPLASLTKTGNDYTWPLYAKMVVARGGLMADSVAVNANSAGKDLQAKAFVNIAYE</sequence>
<protein>
    <recommendedName>
        <fullName evidence="4">Fimbrial protein</fullName>
    </recommendedName>
</protein>
<dbReference type="PANTHER" id="PTHR33420:SF12">
    <property type="entry name" value="FIMBRIN-LIKE PROTEIN FIMI-RELATED"/>
    <property type="match status" value="1"/>
</dbReference>
<dbReference type="OrthoDB" id="6572497at2"/>
<dbReference type="Gene3D" id="2.60.40.1090">
    <property type="entry name" value="Fimbrial-type adhesion domain"/>
    <property type="match status" value="1"/>
</dbReference>
<dbReference type="Proteomes" id="UP000237003">
    <property type="component" value="Unassembled WGS sequence"/>
</dbReference>
<evidence type="ECO:0000313" key="2">
    <source>
        <dbReference type="EMBL" id="POU63375.1"/>
    </source>
</evidence>
<evidence type="ECO:0000256" key="1">
    <source>
        <dbReference type="SAM" id="SignalP"/>
    </source>
</evidence>
<dbReference type="SUPFAM" id="SSF49401">
    <property type="entry name" value="Bacterial adhesins"/>
    <property type="match status" value="1"/>
</dbReference>
<dbReference type="GO" id="GO:0009289">
    <property type="term" value="C:pilus"/>
    <property type="evidence" value="ECO:0007669"/>
    <property type="project" value="InterPro"/>
</dbReference>
<name>A0A2S4RTW6_CITAM</name>
<dbReference type="GO" id="GO:0043709">
    <property type="term" value="P:cell adhesion involved in single-species biofilm formation"/>
    <property type="evidence" value="ECO:0007669"/>
    <property type="project" value="TreeGrafter"/>
</dbReference>
<comment type="caution">
    <text evidence="2">The sequence shown here is derived from an EMBL/GenBank/DDBJ whole genome shotgun (WGS) entry which is preliminary data.</text>
</comment>
<dbReference type="InterPro" id="IPR008966">
    <property type="entry name" value="Adhesion_dom_sf"/>
</dbReference>
<organism evidence="2 3">
    <name type="scientific">Citrobacter amalonaticus</name>
    <dbReference type="NCBI Taxonomy" id="35703"/>
    <lineage>
        <taxon>Bacteria</taxon>
        <taxon>Pseudomonadati</taxon>
        <taxon>Pseudomonadota</taxon>
        <taxon>Gammaproteobacteria</taxon>
        <taxon>Enterobacterales</taxon>
        <taxon>Enterobacteriaceae</taxon>
        <taxon>Citrobacter</taxon>
    </lineage>
</organism>
<gene>
    <name evidence="2" type="ORF">C3430_18430</name>
</gene>
<feature type="signal peptide" evidence="1">
    <location>
        <begin position="1"/>
        <end position="18"/>
    </location>
</feature>
<keyword evidence="1" id="KW-0732">Signal</keyword>
<dbReference type="PANTHER" id="PTHR33420">
    <property type="entry name" value="FIMBRIAL SUBUNIT ELFA-RELATED"/>
    <property type="match status" value="1"/>
</dbReference>
<dbReference type="InterPro" id="IPR036937">
    <property type="entry name" value="Adhesion_dom_fimbrial_sf"/>
</dbReference>
<dbReference type="AlphaFoldDB" id="A0A2S4RTW6"/>
<reference evidence="2 3" key="1">
    <citation type="submission" date="2018-01" db="EMBL/GenBank/DDBJ databases">
        <title>Complete genome sequences of 14 Citrobacter spp. isolated from plant in Canada.</title>
        <authorList>
            <person name="Bhandare S.G."/>
            <person name="Colavecchio A."/>
            <person name="Jeukens J."/>
            <person name="Emond-Rheault J.-G."/>
            <person name="Freschi L."/>
            <person name="Hamel J."/>
            <person name="Kukavica-Ibrulj I."/>
            <person name="Levesque R."/>
            <person name="Goodridge L."/>
        </authorList>
    </citation>
    <scope>NUCLEOTIDE SEQUENCE [LARGE SCALE GENOMIC DNA]</scope>
    <source>
        <strain evidence="2 3">S1285</strain>
    </source>
</reference>
<feature type="chain" id="PRO_5015560281" description="Fimbrial protein" evidence="1">
    <location>
        <begin position="19"/>
        <end position="203"/>
    </location>
</feature>
<proteinExistence type="predicted"/>